<dbReference type="RefSeq" id="XP_005847941.1">
    <property type="nucleotide sequence ID" value="XM_005847879.1"/>
</dbReference>
<dbReference type="Gene3D" id="3.80.10.10">
    <property type="entry name" value="Ribonuclease Inhibitor"/>
    <property type="match status" value="3"/>
</dbReference>
<gene>
    <name evidence="2" type="ORF">CHLNCDRAFT_145384</name>
</gene>
<dbReference type="Proteomes" id="UP000008141">
    <property type="component" value="Unassembled WGS sequence"/>
</dbReference>
<dbReference type="GeneID" id="17355387"/>
<reference evidence="2 3" key="1">
    <citation type="journal article" date="2010" name="Plant Cell">
        <title>The Chlorella variabilis NC64A genome reveals adaptation to photosymbiosis, coevolution with viruses, and cryptic sex.</title>
        <authorList>
            <person name="Blanc G."/>
            <person name="Duncan G."/>
            <person name="Agarkova I."/>
            <person name="Borodovsky M."/>
            <person name="Gurnon J."/>
            <person name="Kuo A."/>
            <person name="Lindquist E."/>
            <person name="Lucas S."/>
            <person name="Pangilinan J."/>
            <person name="Polle J."/>
            <person name="Salamov A."/>
            <person name="Terry A."/>
            <person name="Yamada T."/>
            <person name="Dunigan D.D."/>
            <person name="Grigoriev I.V."/>
            <person name="Claverie J.M."/>
            <person name="Van Etten J.L."/>
        </authorList>
    </citation>
    <scope>NUCLEOTIDE SEQUENCE [LARGE SCALE GENOMIC DNA]</scope>
    <source>
        <strain evidence="2 3">NC64A</strain>
    </source>
</reference>
<dbReference type="SMART" id="SM00367">
    <property type="entry name" value="LRR_CC"/>
    <property type="match status" value="8"/>
</dbReference>
<dbReference type="EMBL" id="GL433843">
    <property type="protein sequence ID" value="EFN55839.1"/>
    <property type="molecule type" value="Genomic_DNA"/>
</dbReference>
<dbReference type="OMA" id="GHLWCLR"/>
<name>E1ZEB0_CHLVA</name>
<dbReference type="OrthoDB" id="567075at2759"/>
<dbReference type="FunCoup" id="E1ZEB0">
    <property type="interactions" value="651"/>
</dbReference>
<dbReference type="InterPro" id="IPR006553">
    <property type="entry name" value="Leu-rich_rpt_Cys-con_subtyp"/>
</dbReference>
<proteinExistence type="predicted"/>
<dbReference type="KEGG" id="cvr:CHLNCDRAFT_145384"/>
<dbReference type="PANTHER" id="PTHR13318">
    <property type="entry name" value="PARTNER OF PAIRED, ISOFORM B-RELATED"/>
    <property type="match status" value="1"/>
</dbReference>
<dbReference type="InParanoid" id="E1ZEB0"/>
<dbReference type="PANTHER" id="PTHR13318:SF105">
    <property type="entry name" value="F-BOX_LRR-REPEAT PROTEIN 3"/>
    <property type="match status" value="1"/>
</dbReference>
<dbReference type="STRING" id="554065.E1ZEB0"/>
<evidence type="ECO:0000313" key="2">
    <source>
        <dbReference type="EMBL" id="EFN55839.1"/>
    </source>
</evidence>
<comment type="subcellular location">
    <subcellularLocation>
        <location evidence="1">Cytoplasm</location>
        <location evidence="1">Cytoskeleton</location>
        <location evidence="1">Cilium axoneme</location>
    </subcellularLocation>
</comment>
<dbReference type="InterPro" id="IPR032675">
    <property type="entry name" value="LRR_dom_sf"/>
</dbReference>
<dbReference type="AlphaFoldDB" id="E1ZEB0"/>
<evidence type="ECO:0008006" key="4">
    <source>
        <dbReference type="Google" id="ProtNLM"/>
    </source>
</evidence>
<dbReference type="GO" id="GO:0019005">
    <property type="term" value="C:SCF ubiquitin ligase complex"/>
    <property type="evidence" value="ECO:0007669"/>
    <property type="project" value="TreeGrafter"/>
</dbReference>
<dbReference type="eggNOG" id="KOG4341">
    <property type="taxonomic scope" value="Eukaryota"/>
</dbReference>
<dbReference type="GO" id="GO:0005930">
    <property type="term" value="C:axoneme"/>
    <property type="evidence" value="ECO:0007669"/>
    <property type="project" value="UniProtKB-SubCell"/>
</dbReference>
<dbReference type="GO" id="GO:0031146">
    <property type="term" value="P:SCF-dependent proteasomal ubiquitin-dependent protein catabolic process"/>
    <property type="evidence" value="ECO:0007669"/>
    <property type="project" value="TreeGrafter"/>
</dbReference>
<evidence type="ECO:0000313" key="3">
    <source>
        <dbReference type="Proteomes" id="UP000008141"/>
    </source>
</evidence>
<protein>
    <recommendedName>
        <fullName evidence="4">F-box domain-containing protein</fullName>
    </recommendedName>
</protein>
<sequence>MVDSAAAVAALPDGQTARFAAGAALLRKPPMPERGPAAAILALPDALLTASFVKGFLQPANDAVRSLTLRRVSSVRLADFPGLREVDASGAEDWSESWLDELAGQAPLLESLKLGGPLTLVGAESLGRLRRLQRLDLAGPLPDGVLQRLPALRGSLRSVSLRECCAASGASLALAVGSLALLEEADLSMCSQLGDSALEQLAAGCPGLTKLDLTGCELYTEAGLRHLARLPLRTLLMSACCQLTDGCLAAVAEGMTLLRCLGLFEAGEGVADEGLASLARLSGSLTALDMGYSCWSHTADGLAAIFPKLSNLQMLNIGGCEGTTDAVVGAVAQHCRQLTMLDISESQRMTAAGVRQLAQLPCLLELNLGWNIRLRDESLEALPPSITKLDLSFCGELTDRALAHAARLPRLASCIVRKCNRLSDEGLRALGRCASLEHLDLSYSSVTAAGLAHLRPLRRLSSLVLVDCLRAVHPPCMMLLTELPALRALDASNNKRLDDGCLQALSHASQLTALSLNSCGKVTERGLMALVRCPSLRHLSVDRCPQLGGGALRLLQRRLVLLRLARRAGGPAAAMPAAIQGY</sequence>
<dbReference type="SUPFAM" id="SSF52058">
    <property type="entry name" value="L domain-like"/>
    <property type="match status" value="1"/>
</dbReference>
<organism evidence="3">
    <name type="scientific">Chlorella variabilis</name>
    <name type="common">Green alga</name>
    <dbReference type="NCBI Taxonomy" id="554065"/>
    <lineage>
        <taxon>Eukaryota</taxon>
        <taxon>Viridiplantae</taxon>
        <taxon>Chlorophyta</taxon>
        <taxon>core chlorophytes</taxon>
        <taxon>Trebouxiophyceae</taxon>
        <taxon>Chlorellales</taxon>
        <taxon>Chlorellaceae</taxon>
        <taxon>Chlorella clade</taxon>
        <taxon>Chlorella</taxon>
    </lineage>
</organism>
<keyword evidence="3" id="KW-1185">Reference proteome</keyword>
<evidence type="ECO:0000256" key="1">
    <source>
        <dbReference type="ARBA" id="ARBA00004430"/>
    </source>
</evidence>
<accession>E1ZEB0</accession>